<evidence type="ECO:0000313" key="3">
    <source>
        <dbReference type="Proteomes" id="UP000069620"/>
    </source>
</evidence>
<dbReference type="Proteomes" id="UP000069620">
    <property type="component" value="Unassembled WGS sequence"/>
</dbReference>
<dbReference type="AlphaFoldDB" id="A0A117I4M6"/>
<sequence length="107" mass="11781">MGRHTEAALVERSPVVDDGACADESVTQAYEVDDYFDARSPRGTRREQCGESNATRRSGARHEREVAFAQWAASSAPRAPLNLSGAMTMRAVFPRHAKLIRFPLSTC</sequence>
<keyword evidence="2" id="KW-0808">Transferase</keyword>
<name>A0A117I4M6_9MYCO</name>
<reference evidence="3" key="1">
    <citation type="journal article" date="2016" name="Genome Announc.">
        <title>Draft Genome Sequences of Five Rapidly Growing Mycobacterium Species, M. thermoresistibile, M. fortuitum subsp. acetamidolyticum, M. canariasense, M. brisbanense, and M. novocastrense.</title>
        <authorList>
            <person name="Katahira K."/>
            <person name="Ogura Y."/>
            <person name="Gotoh Y."/>
            <person name="Hayashi T."/>
        </authorList>
    </citation>
    <scope>NUCLEOTIDE SEQUENCE [LARGE SCALE GENOMIC DNA]</scope>
    <source>
        <strain evidence="3">JCM15654</strain>
    </source>
</reference>
<accession>A0A117I4M6</accession>
<dbReference type="EMBL" id="BCSX01000015">
    <property type="protein sequence ID" value="GAS87124.1"/>
    <property type="molecule type" value="Genomic_DNA"/>
</dbReference>
<keyword evidence="2" id="KW-0489">Methyltransferase</keyword>
<reference evidence="3" key="2">
    <citation type="submission" date="2016-02" db="EMBL/GenBank/DDBJ databases">
        <title>Draft genome sequence of five rapidly growing Mycobacterium species.</title>
        <authorList>
            <person name="Katahira K."/>
            <person name="Gotou Y."/>
            <person name="Iida K."/>
            <person name="Ogura Y."/>
            <person name="Hayashi T."/>
        </authorList>
    </citation>
    <scope>NUCLEOTIDE SEQUENCE [LARGE SCALE GENOMIC DNA]</scope>
    <source>
        <strain evidence="3">JCM15654</strain>
    </source>
</reference>
<keyword evidence="3" id="KW-1185">Reference proteome</keyword>
<protein>
    <submittedName>
        <fullName evidence="2">Dimethylmenaquinone methyltransferase</fullName>
    </submittedName>
</protein>
<comment type="caution">
    <text evidence="2">The sequence shown here is derived from an EMBL/GenBank/DDBJ whole genome shotgun (WGS) entry which is preliminary data.</text>
</comment>
<organism evidence="2 3">
    <name type="scientific">Mycolicibacterium brisbanense</name>
    <dbReference type="NCBI Taxonomy" id="146020"/>
    <lineage>
        <taxon>Bacteria</taxon>
        <taxon>Bacillati</taxon>
        <taxon>Actinomycetota</taxon>
        <taxon>Actinomycetes</taxon>
        <taxon>Mycobacteriales</taxon>
        <taxon>Mycobacteriaceae</taxon>
        <taxon>Mycolicibacterium</taxon>
    </lineage>
</organism>
<dbReference type="GO" id="GO:0008168">
    <property type="term" value="F:methyltransferase activity"/>
    <property type="evidence" value="ECO:0007669"/>
    <property type="project" value="UniProtKB-KW"/>
</dbReference>
<evidence type="ECO:0000313" key="2">
    <source>
        <dbReference type="EMBL" id="GAS87124.1"/>
    </source>
</evidence>
<feature type="region of interest" description="Disordered" evidence="1">
    <location>
        <begin position="41"/>
        <end position="62"/>
    </location>
</feature>
<dbReference type="GO" id="GO:0032259">
    <property type="term" value="P:methylation"/>
    <property type="evidence" value="ECO:0007669"/>
    <property type="project" value="UniProtKB-KW"/>
</dbReference>
<gene>
    <name evidence="2" type="ORF">RMCB_1220</name>
</gene>
<dbReference type="STRING" id="146020.RMCB_1220"/>
<proteinExistence type="predicted"/>
<evidence type="ECO:0000256" key="1">
    <source>
        <dbReference type="SAM" id="MobiDB-lite"/>
    </source>
</evidence>